<protein>
    <recommendedName>
        <fullName evidence="3">Type III secretion protein</fullName>
    </recommendedName>
</protein>
<gene>
    <name evidence="1" type="ORF">KPL81_06380</name>
</gene>
<sequence length="110" mass="12159">MRDGDQGAAELMHMMGHLYLKSGEAKRGLVLLLIAAHIAPDHAGILHTLARAFIAVGDTPRALDAIARLERLQGASPGLILLQSRALWVAGQKDEARRRFRDFLQQRREA</sequence>
<evidence type="ECO:0000313" key="1">
    <source>
        <dbReference type="EMBL" id="MBW6390788.1"/>
    </source>
</evidence>
<evidence type="ECO:0000313" key="2">
    <source>
        <dbReference type="Proteomes" id="UP000769617"/>
    </source>
</evidence>
<name>A0ABS6ZM22_9GAMM</name>
<organism evidence="1 2">
    <name type="scientific">Billgrantia antri</name>
    <dbReference type="NCBI Taxonomy" id="2846777"/>
    <lineage>
        <taxon>Bacteria</taxon>
        <taxon>Pseudomonadati</taxon>
        <taxon>Pseudomonadota</taxon>
        <taxon>Gammaproteobacteria</taxon>
        <taxon>Oceanospirillales</taxon>
        <taxon>Halomonadaceae</taxon>
        <taxon>Billgrantia</taxon>
    </lineage>
</organism>
<dbReference type="Gene3D" id="1.25.40.10">
    <property type="entry name" value="Tetratricopeptide repeat domain"/>
    <property type="match status" value="1"/>
</dbReference>
<dbReference type="Proteomes" id="UP000769617">
    <property type="component" value="Unassembled WGS sequence"/>
</dbReference>
<evidence type="ECO:0008006" key="3">
    <source>
        <dbReference type="Google" id="ProtNLM"/>
    </source>
</evidence>
<accession>A0ABS6ZM22</accession>
<keyword evidence="2" id="KW-1185">Reference proteome</keyword>
<comment type="caution">
    <text evidence="1">The sequence shown here is derived from an EMBL/GenBank/DDBJ whole genome shotgun (WGS) entry which is preliminary data.</text>
</comment>
<dbReference type="EMBL" id="JAHYCA010000002">
    <property type="protein sequence ID" value="MBW6390788.1"/>
    <property type="molecule type" value="Genomic_DNA"/>
</dbReference>
<dbReference type="SUPFAM" id="SSF48452">
    <property type="entry name" value="TPR-like"/>
    <property type="match status" value="1"/>
</dbReference>
<dbReference type="RefSeq" id="WP_219791135.1">
    <property type="nucleotide sequence ID" value="NZ_JAHYCA010000002.1"/>
</dbReference>
<dbReference type="InterPro" id="IPR011990">
    <property type="entry name" value="TPR-like_helical_dom_sf"/>
</dbReference>
<proteinExistence type="predicted"/>
<reference evidence="1 2" key="1">
    <citation type="submission" date="2021-07" db="EMBL/GenBank/DDBJ databases">
        <authorList>
            <person name="So Y."/>
        </authorList>
    </citation>
    <scope>NUCLEOTIDE SEQUENCE [LARGE SCALE GENOMIC DNA]</scope>
    <source>
        <strain evidence="1 2">Y3S6</strain>
    </source>
</reference>